<sequence length="244" mass="27003">MFKNKTTTHLTASRSETPQPPSSGLSWTEKQRVHGHDISQRSLSGDFSPTPRPSRLATKSPGKFSERSSSPRYGDTLLQRALDRMHPSPGPAAYNTLWGVGTLSTQYTSRASMSQVGRRWIDGTSSPGPKYLPTLVKTSSPRYCFPTASRFPCSEREQSQTSSLSYRPNYSVCSRYISGTLSSSPKLYTVDKFHGVHHASDGPGPAGYFPSIKYTLKDSSNSYMSNSPATRNRLHTQQPIFQIN</sequence>
<dbReference type="EMBL" id="JXTI01000145">
    <property type="protein sequence ID" value="KWX11952.1"/>
    <property type="molecule type" value="Genomic_DNA"/>
</dbReference>
<evidence type="ECO:0000256" key="1">
    <source>
        <dbReference type="SAM" id="MobiDB-lite"/>
    </source>
</evidence>
<dbReference type="OrthoDB" id="10251365at2759"/>
<feature type="compositionally biased region" description="Polar residues" evidence="1">
    <location>
        <begin position="1"/>
        <end position="28"/>
    </location>
</feature>
<accession>A0A132NQC4</accession>
<protein>
    <submittedName>
        <fullName evidence="2">tRNA pseudouridine synthase A</fullName>
    </submittedName>
</protein>
<evidence type="ECO:0000313" key="2">
    <source>
        <dbReference type="EMBL" id="KWX11952.1"/>
    </source>
</evidence>
<dbReference type="VEuPathDB" id="GiardiaDB:QR46_4071"/>
<gene>
    <name evidence="2" type="ORF">QR46_4071</name>
</gene>
<dbReference type="AlphaFoldDB" id="A0A132NQC4"/>
<feature type="compositionally biased region" description="Basic and acidic residues" evidence="1">
    <location>
        <begin position="29"/>
        <end position="39"/>
    </location>
</feature>
<feature type="region of interest" description="Disordered" evidence="1">
    <location>
        <begin position="1"/>
        <end position="73"/>
    </location>
</feature>
<dbReference type="Proteomes" id="UP000070089">
    <property type="component" value="Unassembled WGS sequence"/>
</dbReference>
<organism evidence="2 3">
    <name type="scientific">Giardia duodenalis assemblage B</name>
    <dbReference type="NCBI Taxonomy" id="1394984"/>
    <lineage>
        <taxon>Eukaryota</taxon>
        <taxon>Metamonada</taxon>
        <taxon>Diplomonadida</taxon>
        <taxon>Hexamitidae</taxon>
        <taxon>Giardiinae</taxon>
        <taxon>Giardia</taxon>
    </lineage>
</organism>
<reference evidence="2 3" key="1">
    <citation type="journal article" date="2015" name="Mol. Biochem. Parasitol.">
        <title>Identification of polymorphic genes for use in assemblage B genotyping assays through comparative genomics of multiple assemblage B Giardia duodenalis isolates.</title>
        <authorList>
            <person name="Wielinga C."/>
            <person name="Thompson R.C."/>
            <person name="Monis P."/>
            <person name="Ryan U."/>
        </authorList>
    </citation>
    <scope>NUCLEOTIDE SEQUENCE [LARGE SCALE GENOMIC DNA]</scope>
    <source>
        <strain evidence="2 3">BAH15c1</strain>
    </source>
</reference>
<proteinExistence type="predicted"/>
<comment type="caution">
    <text evidence="2">The sequence shown here is derived from an EMBL/GenBank/DDBJ whole genome shotgun (WGS) entry which is preliminary data.</text>
</comment>
<evidence type="ECO:0000313" key="3">
    <source>
        <dbReference type="Proteomes" id="UP000070089"/>
    </source>
</evidence>
<name>A0A132NQC4_GIAIN</name>